<reference evidence="1 2" key="1">
    <citation type="submission" date="2021-05" db="EMBL/GenBank/DDBJ databases">
        <authorList>
            <person name="Zahm M."/>
            <person name="Klopp C."/>
            <person name="Cabau C."/>
            <person name="Kuhl H."/>
            <person name="Suciu R."/>
            <person name="Ciorpac M."/>
            <person name="Holostenco D."/>
            <person name="Gessner J."/>
            <person name="Wuertz S."/>
            <person name="Hohne C."/>
            <person name="Stock M."/>
            <person name="Gislard M."/>
            <person name="Lluch J."/>
            <person name="Milhes M."/>
            <person name="Lampietro C."/>
            <person name="Lopez Roques C."/>
            <person name="Donnadieu C."/>
            <person name="Du K."/>
            <person name="Schartl M."/>
            <person name="Guiguen Y."/>
        </authorList>
    </citation>
    <scope>NUCLEOTIDE SEQUENCE [LARGE SCALE GENOMIC DNA]</scope>
    <source>
        <strain evidence="1">Hh-F2</strain>
        <tissue evidence="1">Blood</tissue>
    </source>
</reference>
<dbReference type="Proteomes" id="UP001369086">
    <property type="component" value="Unassembled WGS sequence"/>
</dbReference>
<proteinExistence type="predicted"/>
<keyword evidence="2" id="KW-1185">Reference proteome</keyword>
<evidence type="ECO:0000313" key="2">
    <source>
        <dbReference type="Proteomes" id="UP001369086"/>
    </source>
</evidence>
<protein>
    <submittedName>
        <fullName evidence="1">Uncharacterized protein</fullName>
    </submittedName>
</protein>
<comment type="caution">
    <text evidence="1">The sequence shown here is derived from an EMBL/GenBank/DDBJ whole genome shotgun (WGS) entry which is preliminary data.</text>
</comment>
<gene>
    <name evidence="1" type="ORF">HHUSO_G2399</name>
</gene>
<sequence>MEKRKRRRVHCPQSAGKCQANIALVNQGWKMNCSMRQRLINSNKKQLKVARLRGLTLMSHLIEEVSHPGGSFQSHYKLGIYIICKWRGYCFAI</sequence>
<accession>A0ABR1A7U4</accession>
<organism evidence="1 2">
    <name type="scientific">Huso huso</name>
    <name type="common">Beluga</name>
    <name type="synonym">Acipenser huso</name>
    <dbReference type="NCBI Taxonomy" id="61971"/>
    <lineage>
        <taxon>Eukaryota</taxon>
        <taxon>Metazoa</taxon>
        <taxon>Chordata</taxon>
        <taxon>Craniata</taxon>
        <taxon>Vertebrata</taxon>
        <taxon>Euteleostomi</taxon>
        <taxon>Actinopterygii</taxon>
        <taxon>Chondrostei</taxon>
        <taxon>Acipenseriformes</taxon>
        <taxon>Acipenseridae</taxon>
        <taxon>Huso</taxon>
    </lineage>
</organism>
<evidence type="ECO:0000313" key="1">
    <source>
        <dbReference type="EMBL" id="KAK6492959.1"/>
    </source>
</evidence>
<dbReference type="EMBL" id="JAHFZB010000002">
    <property type="protein sequence ID" value="KAK6492959.1"/>
    <property type="molecule type" value="Genomic_DNA"/>
</dbReference>
<name>A0ABR1A7U4_HUSHU</name>